<dbReference type="PROSITE" id="PS50222">
    <property type="entry name" value="EF_HAND_2"/>
    <property type="match status" value="1"/>
</dbReference>
<evidence type="ECO:0000259" key="6">
    <source>
        <dbReference type="PROSITE" id="PS50222"/>
    </source>
</evidence>
<dbReference type="InterPro" id="IPR011992">
    <property type="entry name" value="EF-hand-dom_pair"/>
</dbReference>
<evidence type="ECO:0000256" key="5">
    <source>
        <dbReference type="ARBA" id="ARBA00023288"/>
    </source>
</evidence>
<evidence type="ECO:0000256" key="2">
    <source>
        <dbReference type="ARBA" id="ARBA00022707"/>
    </source>
</evidence>
<dbReference type="STRING" id="2880.D7FQ54"/>
<dbReference type="EMBL" id="FN648375">
    <property type="protein sequence ID" value="CBJ48386.1"/>
    <property type="molecule type" value="Genomic_DNA"/>
</dbReference>
<reference evidence="7 8" key="1">
    <citation type="journal article" date="2010" name="Nature">
        <title>The Ectocarpus genome and the independent evolution of multicellularity in brown algae.</title>
        <authorList>
            <person name="Cock J.M."/>
            <person name="Sterck L."/>
            <person name="Rouze P."/>
            <person name="Scornet D."/>
            <person name="Allen A.E."/>
            <person name="Amoutzias G."/>
            <person name="Anthouard V."/>
            <person name="Artiguenave F."/>
            <person name="Aury J.M."/>
            <person name="Badger J.H."/>
            <person name="Beszteri B."/>
            <person name="Billiau K."/>
            <person name="Bonnet E."/>
            <person name="Bothwell J.H."/>
            <person name="Bowler C."/>
            <person name="Boyen C."/>
            <person name="Brownlee C."/>
            <person name="Carrano C.J."/>
            <person name="Charrier B."/>
            <person name="Cho G.Y."/>
            <person name="Coelho S.M."/>
            <person name="Collen J."/>
            <person name="Corre E."/>
            <person name="Da Silva C."/>
            <person name="Delage L."/>
            <person name="Delaroque N."/>
            <person name="Dittami S.M."/>
            <person name="Doulbeau S."/>
            <person name="Elias M."/>
            <person name="Farnham G."/>
            <person name="Gachon C.M."/>
            <person name="Gschloessl B."/>
            <person name="Heesch S."/>
            <person name="Jabbari K."/>
            <person name="Jubin C."/>
            <person name="Kawai H."/>
            <person name="Kimura K."/>
            <person name="Kloareg B."/>
            <person name="Kupper F.C."/>
            <person name="Lang D."/>
            <person name="Le Bail A."/>
            <person name="Leblanc C."/>
            <person name="Lerouge P."/>
            <person name="Lohr M."/>
            <person name="Lopez P.J."/>
            <person name="Martens C."/>
            <person name="Maumus F."/>
            <person name="Michel G."/>
            <person name="Miranda-Saavedra D."/>
            <person name="Morales J."/>
            <person name="Moreau H."/>
            <person name="Motomura T."/>
            <person name="Nagasato C."/>
            <person name="Napoli C.A."/>
            <person name="Nelson D.R."/>
            <person name="Nyvall-Collen P."/>
            <person name="Peters A.F."/>
            <person name="Pommier C."/>
            <person name="Potin P."/>
            <person name="Poulain J."/>
            <person name="Quesneville H."/>
            <person name="Read B."/>
            <person name="Rensing S.A."/>
            <person name="Ritter A."/>
            <person name="Rousvoal S."/>
            <person name="Samanta M."/>
            <person name="Samson G."/>
            <person name="Schroeder D.C."/>
            <person name="Segurens B."/>
            <person name="Strittmatter M."/>
            <person name="Tonon T."/>
            <person name="Tregear J.W."/>
            <person name="Valentin K."/>
            <person name="von Dassow P."/>
            <person name="Yamagishi T."/>
            <person name="Van de Peer Y."/>
            <person name="Wincker P."/>
        </authorList>
    </citation>
    <scope>NUCLEOTIDE SEQUENCE [LARGE SCALE GENOMIC DNA]</scope>
    <source>
        <strain evidence="8">Ec32 / CCAP1310/4</strain>
    </source>
</reference>
<evidence type="ECO:0000256" key="1">
    <source>
        <dbReference type="ARBA" id="ARBA00006049"/>
    </source>
</evidence>
<accession>D7FQ54</accession>
<dbReference type="PANTHER" id="PTHR23055">
    <property type="entry name" value="CALCIUM BINDING PROTEINS"/>
    <property type="match status" value="1"/>
</dbReference>
<evidence type="ECO:0000256" key="4">
    <source>
        <dbReference type="ARBA" id="ARBA00022737"/>
    </source>
</evidence>
<dbReference type="OMA" id="GRSANRM"/>
<dbReference type="InterPro" id="IPR028846">
    <property type="entry name" value="Recoverin"/>
</dbReference>
<keyword evidence="4" id="KW-0677">Repeat</keyword>
<dbReference type="PANTHER" id="PTHR23055:SF178">
    <property type="entry name" value="NEUROCALCIN HOMOLOG"/>
    <property type="match status" value="1"/>
</dbReference>
<dbReference type="InterPro" id="IPR002048">
    <property type="entry name" value="EF_hand_dom"/>
</dbReference>
<keyword evidence="3" id="KW-0479">Metal-binding</keyword>
<dbReference type="EMBL" id="FN649727">
    <property type="protein sequence ID" value="CBJ48386.1"/>
    <property type="molecule type" value="Genomic_DNA"/>
</dbReference>
<dbReference type="Gene3D" id="1.10.238.10">
    <property type="entry name" value="EF-hand"/>
    <property type="match status" value="1"/>
</dbReference>
<sequence>MGNDMGRSANRMAIGAMANATHFEKKELLRLQRKFVELAQREGNPYTITRAEFREALELVGIMESDTEILDRLFSMFDKTGNDQINYKEFVGGLAPLCHGTVEEKLACVVDWCGGDGVSTIYLL</sequence>
<protein>
    <submittedName>
        <fullName evidence="7">Calcium-binding protein</fullName>
    </submittedName>
</protein>
<dbReference type="OrthoDB" id="191686at2759"/>
<evidence type="ECO:0000256" key="3">
    <source>
        <dbReference type="ARBA" id="ARBA00022723"/>
    </source>
</evidence>
<feature type="domain" description="EF-hand" evidence="6">
    <location>
        <begin position="65"/>
        <end position="100"/>
    </location>
</feature>
<keyword evidence="2" id="KW-0519">Myristate</keyword>
<dbReference type="SUPFAM" id="SSF47473">
    <property type="entry name" value="EF-hand"/>
    <property type="match status" value="1"/>
</dbReference>
<proteinExistence type="inferred from homology"/>
<evidence type="ECO:0000313" key="7">
    <source>
        <dbReference type="EMBL" id="CBJ48386.1"/>
    </source>
</evidence>
<keyword evidence="8" id="KW-1185">Reference proteome</keyword>
<name>D7FQ54_ECTSI</name>
<gene>
    <name evidence="7" type="ORF">Esi_0002_0165</name>
</gene>
<evidence type="ECO:0000313" key="8">
    <source>
        <dbReference type="Proteomes" id="UP000002630"/>
    </source>
</evidence>
<dbReference type="GO" id="GO:0005509">
    <property type="term" value="F:calcium ion binding"/>
    <property type="evidence" value="ECO:0007669"/>
    <property type="project" value="InterPro"/>
</dbReference>
<comment type="similarity">
    <text evidence="1">Belongs to the recoverin family.</text>
</comment>
<keyword evidence="5" id="KW-0449">Lipoprotein</keyword>
<dbReference type="AlphaFoldDB" id="D7FQ54"/>
<dbReference type="InParanoid" id="D7FQ54"/>
<dbReference type="Proteomes" id="UP000002630">
    <property type="component" value="Linkage Group LG02"/>
</dbReference>
<organism evidence="7 8">
    <name type="scientific">Ectocarpus siliculosus</name>
    <name type="common">Brown alga</name>
    <name type="synonym">Conferva siliculosa</name>
    <dbReference type="NCBI Taxonomy" id="2880"/>
    <lineage>
        <taxon>Eukaryota</taxon>
        <taxon>Sar</taxon>
        <taxon>Stramenopiles</taxon>
        <taxon>Ochrophyta</taxon>
        <taxon>PX clade</taxon>
        <taxon>Phaeophyceae</taxon>
        <taxon>Ectocarpales</taxon>
        <taxon>Ectocarpaceae</taxon>
        <taxon>Ectocarpus</taxon>
    </lineage>
</organism>